<dbReference type="InterPro" id="IPR045732">
    <property type="entry name" value="DUF6086"/>
</dbReference>
<accession>A0ABP4C4N3</accession>
<sequence length="139" mass="14933">MSQYFEAGEETVWNPSNGVGLLFIRSSEALALAVDAPTGITASGADEWVIDMPVFEKFVGELVSRYQQSTHLILRSLMEGFIATSLVLIERGGGSVPLPSTEPCPDAFDVQVSSDGLAPRADPGRLEELRIAHSKAMPI</sequence>
<evidence type="ECO:0000313" key="2">
    <source>
        <dbReference type="Proteomes" id="UP001500665"/>
    </source>
</evidence>
<dbReference type="Proteomes" id="UP001500665">
    <property type="component" value="Unassembled WGS sequence"/>
</dbReference>
<evidence type="ECO:0000313" key="1">
    <source>
        <dbReference type="EMBL" id="GAA0958464.1"/>
    </source>
</evidence>
<name>A0ABP4C4N3_9ACTN</name>
<protein>
    <submittedName>
        <fullName evidence="1">Uncharacterized protein</fullName>
    </submittedName>
</protein>
<keyword evidence="2" id="KW-1185">Reference proteome</keyword>
<proteinExistence type="predicted"/>
<dbReference type="Pfam" id="PF19564">
    <property type="entry name" value="DUF6086"/>
    <property type="match status" value="1"/>
</dbReference>
<dbReference type="EMBL" id="BAAAHH010000020">
    <property type="protein sequence ID" value="GAA0958464.1"/>
    <property type="molecule type" value="Genomic_DNA"/>
</dbReference>
<reference evidence="2" key="1">
    <citation type="journal article" date="2019" name="Int. J. Syst. Evol. Microbiol.">
        <title>The Global Catalogue of Microorganisms (GCM) 10K type strain sequencing project: providing services to taxonomists for standard genome sequencing and annotation.</title>
        <authorList>
            <consortium name="The Broad Institute Genomics Platform"/>
            <consortium name="The Broad Institute Genome Sequencing Center for Infectious Disease"/>
            <person name="Wu L."/>
            <person name="Ma J."/>
        </authorList>
    </citation>
    <scope>NUCLEOTIDE SEQUENCE [LARGE SCALE GENOMIC DNA]</scope>
    <source>
        <strain evidence="2">JCM 10696</strain>
    </source>
</reference>
<organism evidence="1 2">
    <name type="scientific">Actinocorallia libanotica</name>
    <dbReference type="NCBI Taxonomy" id="46162"/>
    <lineage>
        <taxon>Bacteria</taxon>
        <taxon>Bacillati</taxon>
        <taxon>Actinomycetota</taxon>
        <taxon>Actinomycetes</taxon>
        <taxon>Streptosporangiales</taxon>
        <taxon>Thermomonosporaceae</taxon>
        <taxon>Actinocorallia</taxon>
    </lineage>
</organism>
<comment type="caution">
    <text evidence="1">The sequence shown here is derived from an EMBL/GenBank/DDBJ whole genome shotgun (WGS) entry which is preliminary data.</text>
</comment>
<gene>
    <name evidence="1" type="ORF">GCM10009550_47060</name>
</gene>
<dbReference type="RefSeq" id="WP_344243083.1">
    <property type="nucleotide sequence ID" value="NZ_BAAAHH010000020.1"/>
</dbReference>